<dbReference type="PIRSF" id="PIRSF032064">
    <property type="entry name" value="UCP032064"/>
    <property type="match status" value="1"/>
</dbReference>
<accession>A0A067WEY3</accession>
<evidence type="ECO:0008006" key="3">
    <source>
        <dbReference type="Google" id="ProtNLM"/>
    </source>
</evidence>
<sequence>MLDPVLRKRTGLNVALIENWSQIAGHDIAEYTVPLKIIWKRRVDQNKIFQPGTLVVACEGFVALKLMHETEELIHRINGFFGYVALNRIKIEQRSISVLSDQLLKKLSLSEKDKKCVEKMLEGVENESLRQSLYELGCCIFAEKKNK</sequence>
<organism evidence="1 2">
    <name type="scientific">Bartonella koehlerae C-29</name>
    <dbReference type="NCBI Taxonomy" id="1134510"/>
    <lineage>
        <taxon>Bacteria</taxon>
        <taxon>Pseudomonadati</taxon>
        <taxon>Pseudomonadota</taxon>
        <taxon>Alphaproteobacteria</taxon>
        <taxon>Hyphomicrobiales</taxon>
        <taxon>Bartonellaceae</taxon>
        <taxon>Bartonella</taxon>
    </lineage>
</organism>
<dbReference type="EMBL" id="AHPL01000007">
    <property type="protein sequence ID" value="KEC55383.1"/>
    <property type="molecule type" value="Genomic_DNA"/>
</dbReference>
<dbReference type="Pfam" id="PF05258">
    <property type="entry name" value="DciA"/>
    <property type="match status" value="1"/>
</dbReference>
<gene>
    <name evidence="1" type="ORF">O9A_00663</name>
</gene>
<dbReference type="STRING" id="1134510.O9A_00663"/>
<dbReference type="HOGENOM" id="CLU_104595_1_1_5"/>
<comment type="caution">
    <text evidence="1">The sequence shown here is derived from an EMBL/GenBank/DDBJ whole genome shotgun (WGS) entry which is preliminary data.</text>
</comment>
<dbReference type="PATRIC" id="fig|1134510.3.peg.770"/>
<keyword evidence="2" id="KW-1185">Reference proteome</keyword>
<evidence type="ECO:0000313" key="1">
    <source>
        <dbReference type="EMBL" id="KEC55383.1"/>
    </source>
</evidence>
<name>A0A067WEY3_9HYPH</name>
<dbReference type="Proteomes" id="UP000027015">
    <property type="component" value="Unassembled WGS sequence"/>
</dbReference>
<proteinExistence type="predicted"/>
<dbReference type="InterPro" id="IPR007922">
    <property type="entry name" value="DciA-like"/>
</dbReference>
<dbReference type="AlphaFoldDB" id="A0A067WEY3"/>
<reference evidence="1 2" key="1">
    <citation type="submission" date="2012-04" db="EMBL/GenBank/DDBJ databases">
        <title>The Genome Sequence of Bartonella koehlerae C-29.</title>
        <authorList>
            <consortium name="The Broad Institute Genome Sequencing Platform"/>
            <consortium name="The Broad Institute Genome Sequencing Center for Infectious Disease"/>
            <person name="Feldgarden M."/>
            <person name="Kirby J."/>
            <person name="Kosoy M."/>
            <person name="Birtles R."/>
            <person name="Probert W.S."/>
            <person name="Chiaraviglio L."/>
            <person name="Walker B."/>
            <person name="Young S.K."/>
            <person name="Zeng Q."/>
            <person name="Gargeya S."/>
            <person name="Fitzgerald M."/>
            <person name="Haas B."/>
            <person name="Abouelleil A."/>
            <person name="Alvarado L."/>
            <person name="Arachchi H.M."/>
            <person name="Berlin A.M."/>
            <person name="Chapman S.B."/>
            <person name="Goldberg J."/>
            <person name="Griggs A."/>
            <person name="Gujja S."/>
            <person name="Hansen M."/>
            <person name="Howarth C."/>
            <person name="Imamovic A."/>
            <person name="Larimer J."/>
            <person name="McCowen C."/>
            <person name="Montmayeur A."/>
            <person name="Murphy C."/>
            <person name="Neiman D."/>
            <person name="Pearson M."/>
            <person name="Priest M."/>
            <person name="Roberts A."/>
            <person name="Saif S."/>
            <person name="Shea T."/>
            <person name="Sisk P."/>
            <person name="Sykes S."/>
            <person name="Wortman J."/>
            <person name="Nusbaum C."/>
            <person name="Birren B."/>
        </authorList>
    </citation>
    <scope>NUCLEOTIDE SEQUENCE [LARGE SCALE GENOMIC DNA]</scope>
    <source>
        <strain evidence="1 2">C-29</strain>
    </source>
</reference>
<protein>
    <recommendedName>
        <fullName evidence="3">DUF721 domain-containing protein</fullName>
    </recommendedName>
</protein>
<dbReference type="eggNOG" id="COG5389">
    <property type="taxonomic scope" value="Bacteria"/>
</dbReference>
<dbReference type="InterPro" id="IPR010593">
    <property type="entry name" value="DUF1159"/>
</dbReference>
<evidence type="ECO:0000313" key="2">
    <source>
        <dbReference type="Proteomes" id="UP000027015"/>
    </source>
</evidence>